<name>A0A1I2E3X9_9RHOB</name>
<evidence type="ECO:0000256" key="5">
    <source>
        <dbReference type="ARBA" id="ARBA00023136"/>
    </source>
</evidence>
<dbReference type="OrthoDB" id="8101026at2"/>
<dbReference type="AlphaFoldDB" id="A0A1I2E3X9"/>
<evidence type="ECO:0000256" key="1">
    <source>
        <dbReference type="ARBA" id="ARBA00004141"/>
    </source>
</evidence>
<dbReference type="InterPro" id="IPR007688">
    <property type="entry name" value="Conjugal_tfr_TrbL/VirB6"/>
</dbReference>
<keyword evidence="8" id="KW-1185">Reference proteome</keyword>
<feature type="transmembrane region" description="Helical" evidence="6">
    <location>
        <begin position="234"/>
        <end position="255"/>
    </location>
</feature>
<dbReference type="GO" id="GO:0030255">
    <property type="term" value="P:protein secretion by the type IV secretion system"/>
    <property type="evidence" value="ECO:0007669"/>
    <property type="project" value="InterPro"/>
</dbReference>
<keyword evidence="3 6" id="KW-0812">Transmembrane</keyword>
<sequence>MAIIADVLTAVDATASSVGSTAYNDVAAAVIPVFRVGAVLLVAMTGINLAIQAVPMTLRNGLSLITRIALVWIFLSSYANFDAIYGVLAETPSQLGGTVLEAATGATVTDLYGGLDELYGQALDLGQAVSENGGYISGAMASLVMFVIAALMATVSIIVICAAKLMIAVLIVLGPLAIACTMFKQSASVFEAWVKMAMGFAFVPLLTAAMAGFTIATSEMLAPDPDAAETIGDIIGFVVVMMLGTGLMFMVPTLAQSLAATSIGLGAAAAGTYQQAKSGAYGAAAGGRGALEGAAGKAAPNRITSSTSRRAGHAVGAGSLSAAKMAVSLAQKSVGKGGK</sequence>
<comment type="similarity">
    <text evidence="2">Belongs to the TrbL/VirB6 family.</text>
</comment>
<keyword evidence="4 6" id="KW-1133">Transmembrane helix</keyword>
<evidence type="ECO:0000256" key="3">
    <source>
        <dbReference type="ARBA" id="ARBA00022692"/>
    </source>
</evidence>
<dbReference type="RefSeq" id="WP_149758694.1">
    <property type="nucleotide sequence ID" value="NZ_FOMS01000020.1"/>
</dbReference>
<protein>
    <submittedName>
        <fullName evidence="7">Type IV secretion system protein VirB6</fullName>
    </submittedName>
</protein>
<dbReference type="Proteomes" id="UP000325289">
    <property type="component" value="Unassembled WGS sequence"/>
</dbReference>
<evidence type="ECO:0000313" key="8">
    <source>
        <dbReference type="Proteomes" id="UP000325289"/>
    </source>
</evidence>
<keyword evidence="5 6" id="KW-0472">Membrane</keyword>
<reference evidence="7 8" key="1">
    <citation type="submission" date="2016-10" db="EMBL/GenBank/DDBJ databases">
        <authorList>
            <person name="Varghese N."/>
            <person name="Submissions S."/>
        </authorList>
    </citation>
    <scope>NUCLEOTIDE SEQUENCE [LARGE SCALE GENOMIC DNA]</scope>
    <source>
        <strain evidence="8">YIM D21,KCTC 23444,ACCC 10710</strain>
    </source>
</reference>
<evidence type="ECO:0000313" key="7">
    <source>
        <dbReference type="EMBL" id="SFE87634.1"/>
    </source>
</evidence>
<feature type="transmembrane region" description="Helical" evidence="6">
    <location>
        <begin position="62"/>
        <end position="81"/>
    </location>
</feature>
<organism evidence="7 8">
    <name type="scientific">Roseivivax sediminis</name>
    <dbReference type="NCBI Taxonomy" id="936889"/>
    <lineage>
        <taxon>Bacteria</taxon>
        <taxon>Pseudomonadati</taxon>
        <taxon>Pseudomonadota</taxon>
        <taxon>Alphaproteobacteria</taxon>
        <taxon>Rhodobacterales</taxon>
        <taxon>Roseobacteraceae</taxon>
        <taxon>Roseivivax</taxon>
    </lineage>
</organism>
<evidence type="ECO:0000256" key="6">
    <source>
        <dbReference type="SAM" id="Phobius"/>
    </source>
</evidence>
<dbReference type="EMBL" id="FOMS01000020">
    <property type="protein sequence ID" value="SFE87634.1"/>
    <property type="molecule type" value="Genomic_DNA"/>
</dbReference>
<feature type="transmembrane region" description="Helical" evidence="6">
    <location>
        <begin position="135"/>
        <end position="158"/>
    </location>
</feature>
<feature type="transmembrane region" description="Helical" evidence="6">
    <location>
        <begin position="26"/>
        <end position="50"/>
    </location>
</feature>
<evidence type="ECO:0000256" key="4">
    <source>
        <dbReference type="ARBA" id="ARBA00022989"/>
    </source>
</evidence>
<comment type="subcellular location">
    <subcellularLocation>
        <location evidence="1">Membrane</location>
        <topology evidence="1">Multi-pass membrane protein</topology>
    </subcellularLocation>
</comment>
<evidence type="ECO:0000256" key="2">
    <source>
        <dbReference type="ARBA" id="ARBA00007802"/>
    </source>
</evidence>
<dbReference type="Pfam" id="PF04610">
    <property type="entry name" value="TrbL"/>
    <property type="match status" value="1"/>
</dbReference>
<proteinExistence type="inferred from homology"/>
<accession>A0A1I2E3X9</accession>
<gene>
    <name evidence="7" type="ORF">SAMN04515678_12043</name>
</gene>
<dbReference type="GO" id="GO:0016020">
    <property type="term" value="C:membrane"/>
    <property type="evidence" value="ECO:0007669"/>
    <property type="project" value="UniProtKB-SubCell"/>
</dbReference>
<feature type="transmembrane region" description="Helical" evidence="6">
    <location>
        <begin position="196"/>
        <end position="222"/>
    </location>
</feature>
<feature type="transmembrane region" description="Helical" evidence="6">
    <location>
        <begin position="165"/>
        <end position="184"/>
    </location>
</feature>